<dbReference type="AlphaFoldDB" id="A0A4Z0QJR4"/>
<dbReference type="RefSeq" id="WP_135394511.1">
    <property type="nucleotide sequence ID" value="NZ_SRMB01000001.1"/>
</dbReference>
<dbReference type="Proteomes" id="UP000298471">
    <property type="component" value="Unassembled WGS sequence"/>
</dbReference>
<protein>
    <submittedName>
        <fullName evidence="1">Uncharacterized protein</fullName>
    </submittedName>
</protein>
<dbReference type="EMBL" id="SRMB01000001">
    <property type="protein sequence ID" value="TGE29756.1"/>
    <property type="molecule type" value="Genomic_DNA"/>
</dbReference>
<sequence>MKRTSQKQLLTDFATEAAALGARYGVNHIYTKHDPRSEGGPYSCFFRLLTDAMHQQAAGAYTPEDALENLEDALYQAHRDNKTFSAN</sequence>
<gene>
    <name evidence="1" type="ORF">E5K02_09940</name>
</gene>
<organism evidence="1 2">
    <name type="scientific">Hymenobacter metallicola</name>
    <dbReference type="NCBI Taxonomy" id="2563114"/>
    <lineage>
        <taxon>Bacteria</taxon>
        <taxon>Pseudomonadati</taxon>
        <taxon>Bacteroidota</taxon>
        <taxon>Cytophagia</taxon>
        <taxon>Cytophagales</taxon>
        <taxon>Hymenobacteraceae</taxon>
        <taxon>Hymenobacter</taxon>
    </lineage>
</organism>
<evidence type="ECO:0000313" key="2">
    <source>
        <dbReference type="Proteomes" id="UP000298471"/>
    </source>
</evidence>
<comment type="caution">
    <text evidence="1">The sequence shown here is derived from an EMBL/GenBank/DDBJ whole genome shotgun (WGS) entry which is preliminary data.</text>
</comment>
<name>A0A4Z0QJR4_9BACT</name>
<evidence type="ECO:0000313" key="1">
    <source>
        <dbReference type="EMBL" id="TGE29756.1"/>
    </source>
</evidence>
<accession>A0A4Z0QJR4</accession>
<proteinExistence type="predicted"/>
<reference evidence="1 2" key="1">
    <citation type="submission" date="2019-04" db="EMBL/GenBank/DDBJ databases">
        <authorList>
            <person name="Feng G."/>
            <person name="Zhang J."/>
            <person name="Zhu H."/>
        </authorList>
    </citation>
    <scope>NUCLEOTIDE SEQUENCE [LARGE SCALE GENOMIC DNA]</scope>
    <source>
        <strain evidence="1 2">9PBR-1</strain>
    </source>
</reference>
<keyword evidence="2" id="KW-1185">Reference proteome</keyword>